<accession>A0A1Y3Z4V0</accession>
<evidence type="ECO:0000313" key="2">
    <source>
        <dbReference type="Proteomes" id="UP000195386"/>
    </source>
</evidence>
<name>A0A1Y3Z4V0_9BACE</name>
<sequence>MKTTSMRNERRMAGWLVLWCMGLLAMAVSSCDSELDVQQQYPFTVETMPVPKQLAKGETAEIRCEVKSEGDFDGTVYTIRYFQYDGTGSLKLENGMVFKPNDRYLLEDAKFRLYYTSQCDEAQNLVVAVENNWGDLVEMEFDFNHADDEAENESGSQPSNKEGGA</sequence>
<protein>
    <submittedName>
        <fullName evidence="1">Conjugal transfer protein TraQ</fullName>
    </submittedName>
</protein>
<dbReference type="AlphaFoldDB" id="A0A1Y3Z4V0"/>
<dbReference type="PROSITE" id="PS51257">
    <property type="entry name" value="PROKAR_LIPOPROTEIN"/>
    <property type="match status" value="1"/>
</dbReference>
<evidence type="ECO:0000313" key="1">
    <source>
        <dbReference type="EMBL" id="OUO01561.1"/>
    </source>
</evidence>
<gene>
    <name evidence="1" type="ORF">B5F97_07940</name>
</gene>
<dbReference type="Pfam" id="PF12988">
    <property type="entry name" value="TraQ_transposon"/>
    <property type="match status" value="1"/>
</dbReference>
<dbReference type="InterPro" id="IPR024355">
    <property type="entry name" value="TraQ_bacteroidetes"/>
</dbReference>
<proteinExistence type="predicted"/>
<organism evidence="1 2">
    <name type="scientific">Bacteroides clarus</name>
    <dbReference type="NCBI Taxonomy" id="626929"/>
    <lineage>
        <taxon>Bacteria</taxon>
        <taxon>Pseudomonadati</taxon>
        <taxon>Bacteroidota</taxon>
        <taxon>Bacteroidia</taxon>
        <taxon>Bacteroidales</taxon>
        <taxon>Bacteroidaceae</taxon>
        <taxon>Bacteroides</taxon>
    </lineage>
</organism>
<reference evidence="2" key="1">
    <citation type="submission" date="2017-04" db="EMBL/GenBank/DDBJ databases">
        <title>Function of individual gut microbiota members based on whole genome sequencing of pure cultures obtained from chicken caecum.</title>
        <authorList>
            <person name="Medvecky M."/>
            <person name="Cejkova D."/>
            <person name="Polansky O."/>
            <person name="Karasova D."/>
            <person name="Kubasova T."/>
            <person name="Cizek A."/>
            <person name="Rychlik I."/>
        </authorList>
    </citation>
    <scope>NUCLEOTIDE SEQUENCE [LARGE SCALE GENOMIC DNA]</scope>
    <source>
        <strain evidence="2">An43</strain>
    </source>
</reference>
<comment type="caution">
    <text evidence="1">The sequence shown here is derived from an EMBL/GenBank/DDBJ whole genome shotgun (WGS) entry which is preliminary data.</text>
</comment>
<dbReference type="Gene3D" id="2.60.40.2410">
    <property type="entry name" value="Uncharacterised protein PF12988, DUF3872"/>
    <property type="match status" value="1"/>
</dbReference>
<dbReference type="EMBL" id="NFII01000005">
    <property type="protein sequence ID" value="OUO01561.1"/>
    <property type="molecule type" value="Genomic_DNA"/>
</dbReference>
<dbReference type="InterPro" id="IPR038707">
    <property type="entry name" value="TraQ_sf"/>
</dbReference>
<dbReference type="Proteomes" id="UP000195386">
    <property type="component" value="Unassembled WGS sequence"/>
</dbReference>
<dbReference type="RefSeq" id="WP_087425965.1">
    <property type="nucleotide sequence ID" value="NZ_NFII01000005.1"/>
</dbReference>